<evidence type="ECO:0008006" key="4">
    <source>
        <dbReference type="Google" id="ProtNLM"/>
    </source>
</evidence>
<evidence type="ECO:0000313" key="3">
    <source>
        <dbReference type="Proteomes" id="UP000486602"/>
    </source>
</evidence>
<keyword evidence="1" id="KW-1133">Transmembrane helix</keyword>
<organism evidence="2 3">
    <name type="scientific">Cryomorpha ignava</name>
    <dbReference type="NCBI Taxonomy" id="101383"/>
    <lineage>
        <taxon>Bacteria</taxon>
        <taxon>Pseudomonadati</taxon>
        <taxon>Bacteroidota</taxon>
        <taxon>Flavobacteriia</taxon>
        <taxon>Flavobacteriales</taxon>
        <taxon>Cryomorphaceae</taxon>
        <taxon>Cryomorpha</taxon>
    </lineage>
</organism>
<dbReference type="Proteomes" id="UP000486602">
    <property type="component" value="Unassembled WGS sequence"/>
</dbReference>
<feature type="transmembrane region" description="Helical" evidence="1">
    <location>
        <begin position="191"/>
        <end position="211"/>
    </location>
</feature>
<evidence type="ECO:0000313" key="2">
    <source>
        <dbReference type="EMBL" id="NEN24707.1"/>
    </source>
</evidence>
<keyword evidence="1" id="KW-0812">Transmembrane</keyword>
<accession>A0A7K3WSP1</accession>
<gene>
    <name evidence="2" type="ORF">G3O08_14465</name>
</gene>
<reference evidence="2 3" key="1">
    <citation type="submission" date="2020-02" db="EMBL/GenBank/DDBJ databases">
        <title>Out from the shadows clarifying the taxonomy of the family Cryomorphaceae and related taxa by utilizing the GTDB taxonomic framework.</title>
        <authorList>
            <person name="Bowman J.P."/>
        </authorList>
    </citation>
    <scope>NUCLEOTIDE SEQUENCE [LARGE SCALE GENOMIC DNA]</scope>
    <source>
        <strain evidence="2 3">QSSC 1-22</strain>
    </source>
</reference>
<dbReference type="AlphaFoldDB" id="A0A7K3WSP1"/>
<comment type="caution">
    <text evidence="2">The sequence shown here is derived from an EMBL/GenBank/DDBJ whole genome shotgun (WGS) entry which is preliminary data.</text>
</comment>
<keyword evidence="3" id="KW-1185">Reference proteome</keyword>
<evidence type="ECO:0000256" key="1">
    <source>
        <dbReference type="SAM" id="Phobius"/>
    </source>
</evidence>
<protein>
    <recommendedName>
        <fullName evidence="4">PorT family protein</fullName>
    </recommendedName>
</protein>
<dbReference type="RefSeq" id="WP_163286100.1">
    <property type="nucleotide sequence ID" value="NZ_JAAGVY010000031.1"/>
</dbReference>
<dbReference type="EMBL" id="JAAGVY010000031">
    <property type="protein sequence ID" value="NEN24707.1"/>
    <property type="molecule type" value="Genomic_DNA"/>
</dbReference>
<name>A0A7K3WSP1_9FLAO</name>
<sequence length="270" mass="30429">MNANNRILQKGLMTIVGILSSFSLIAQKLDVFENLQDYRKFSLMVGTSLYHSADSRITSGTMAPENLMNWGVSGGFEYDFRPERRLSFVLGLTLTKEPTSRFRLDIKKEEIPGVTSDYSSTIREAFSPSFSVPFYITYKFPLNKNQFLEFQTGGKVKWLPPGGSVYIVSISEDITDAVEVFTLKTETADKFYYGSYLFGAGITTLFSGFLIKTNFLYTLNFQDTYGGQYEFKNLSVSGSSTGTYALSGNNLSLMVSIAFRKPDSRRNDYY</sequence>
<keyword evidence="1" id="KW-0472">Membrane</keyword>
<proteinExistence type="predicted"/>